<feature type="transmembrane region" description="Helical" evidence="1">
    <location>
        <begin position="79"/>
        <end position="100"/>
    </location>
</feature>
<dbReference type="EMBL" id="RJJE01000001">
    <property type="protein sequence ID" value="RNI32945.1"/>
    <property type="molecule type" value="Genomic_DNA"/>
</dbReference>
<accession>A0A3M9N6D3</accession>
<dbReference type="GO" id="GO:0005886">
    <property type="term" value="C:plasma membrane"/>
    <property type="evidence" value="ECO:0007669"/>
    <property type="project" value="UniProtKB-SubCell"/>
</dbReference>
<name>A0A3M9N6D3_9BACT</name>
<feature type="transmembrane region" description="Helical" evidence="1">
    <location>
        <begin position="155"/>
        <end position="173"/>
    </location>
</feature>
<dbReference type="AlphaFoldDB" id="A0A3M9N6D3"/>
<protein>
    <recommendedName>
        <fullName evidence="2">Sulfatase N-terminal domain-containing protein</fullName>
    </recommendedName>
</protein>
<feature type="transmembrane region" description="Helical" evidence="1">
    <location>
        <begin position="42"/>
        <end position="59"/>
    </location>
</feature>
<proteinExistence type="predicted"/>
<evidence type="ECO:0000256" key="1">
    <source>
        <dbReference type="SAM" id="Phobius"/>
    </source>
</evidence>
<dbReference type="InterPro" id="IPR017850">
    <property type="entry name" value="Alkaline_phosphatase_core_sf"/>
</dbReference>
<keyword evidence="4" id="KW-1185">Reference proteome</keyword>
<dbReference type="PANTHER" id="PTHR30443:SF2">
    <property type="entry name" value="PHOSPHOETHANOLAMINE TRANSFERASE EPTC"/>
    <property type="match status" value="1"/>
</dbReference>
<dbReference type="GO" id="GO:0009244">
    <property type="term" value="P:lipopolysaccharide core region biosynthetic process"/>
    <property type="evidence" value="ECO:0007669"/>
    <property type="project" value="TreeGrafter"/>
</dbReference>
<dbReference type="Proteomes" id="UP000271010">
    <property type="component" value="Unassembled WGS sequence"/>
</dbReference>
<feature type="transmembrane region" description="Helical" evidence="1">
    <location>
        <begin position="185"/>
        <end position="203"/>
    </location>
</feature>
<keyword evidence="1" id="KW-1133">Transmembrane helix</keyword>
<organism evidence="3 4">
    <name type="scientific">Rufibacter immobilis</name>
    <dbReference type="NCBI Taxonomy" id="1348778"/>
    <lineage>
        <taxon>Bacteria</taxon>
        <taxon>Pseudomonadati</taxon>
        <taxon>Bacteroidota</taxon>
        <taxon>Cytophagia</taxon>
        <taxon>Cytophagales</taxon>
        <taxon>Hymenobacteraceae</taxon>
        <taxon>Rufibacter</taxon>
    </lineage>
</organism>
<dbReference type="SUPFAM" id="SSF53649">
    <property type="entry name" value="Alkaline phosphatase-like"/>
    <property type="match status" value="1"/>
</dbReference>
<evidence type="ECO:0000259" key="2">
    <source>
        <dbReference type="Pfam" id="PF00884"/>
    </source>
</evidence>
<dbReference type="Gene3D" id="3.40.720.10">
    <property type="entry name" value="Alkaline Phosphatase, subunit A"/>
    <property type="match status" value="1"/>
</dbReference>
<dbReference type="InterPro" id="IPR040423">
    <property type="entry name" value="PEA_transferase"/>
</dbReference>
<gene>
    <name evidence="3" type="ORF">EFA69_00545</name>
</gene>
<dbReference type="InterPro" id="IPR000917">
    <property type="entry name" value="Sulfatase_N"/>
</dbReference>
<dbReference type="OrthoDB" id="9786870at2"/>
<dbReference type="PANTHER" id="PTHR30443">
    <property type="entry name" value="INNER MEMBRANE PROTEIN"/>
    <property type="match status" value="1"/>
</dbReference>
<comment type="caution">
    <text evidence="3">The sequence shown here is derived from an EMBL/GenBank/DDBJ whole genome shotgun (WGS) entry which is preliminary data.</text>
</comment>
<sequence length="588" mass="66170">MKRKQVQKECLERLLSRLLLLICRSSHKNMASTPFSVPRKHFKTFLLLFLLLGLYVATIEMRPGRLYFLLTYLLFQDSVLHLLLYLLVFASSLLGLLALLFNRSKSLYAATLVLLFPCLLISLSYRFISGYNFMYPDAVLAWNNLNLADTALRNYFWQMSAAFLAAALLLALVHGIRKKTPWRTAPTSGWLVLLVGLAAFLLLKRTTGIVDDYPALYRVPITLLAAATDQLPQPTRKPAPVSPVAPGVRHLFLVVDESITATELTLQQPNLQTTPFLYSRREQLLDFGIASSFTNQSGGSNIALMSGTRPTELPDTAYRTFSRTNIFQYAQKAGYTTYYIDAQLGGNVLQNFMTPEDLRYIDHVERPGAQHPEEPYHNRDMLVATRLAQLSKTPAKVFVYVVKAGAHWPYARTYPAELAHFQPVLSPRSVYKDRELTLNTYHNALRWTVDMFWQKLMGAISPTDSTVVVYTSDHGQNLSQSGISITHASVHETSAQEAAVPLWIWDPARLTRLSPGATTKHRHSHAHVFPTLLSLQGYAPAWVRQQYGPSLLDADVPSAQRYFLAGDLFGRGSHSLRSFTYPFPALAD</sequence>
<reference evidence="3 4" key="1">
    <citation type="submission" date="2018-11" db="EMBL/GenBank/DDBJ databases">
        <title>Rufibacter latericius sp. nov., isolated from water in Baiyang Lake.</title>
        <authorList>
            <person name="Yang Y."/>
        </authorList>
    </citation>
    <scope>NUCLEOTIDE SEQUENCE [LARGE SCALE GENOMIC DNA]</scope>
    <source>
        <strain evidence="3 4">MCC P1</strain>
    </source>
</reference>
<feature type="transmembrane region" description="Helical" evidence="1">
    <location>
        <begin position="107"/>
        <end position="128"/>
    </location>
</feature>
<feature type="domain" description="Sulfatase N-terminal" evidence="2">
    <location>
        <begin position="250"/>
        <end position="537"/>
    </location>
</feature>
<dbReference type="Pfam" id="PF00884">
    <property type="entry name" value="Sulfatase"/>
    <property type="match status" value="1"/>
</dbReference>
<evidence type="ECO:0000313" key="3">
    <source>
        <dbReference type="EMBL" id="RNI32945.1"/>
    </source>
</evidence>
<dbReference type="GO" id="GO:0016776">
    <property type="term" value="F:phosphotransferase activity, phosphate group as acceptor"/>
    <property type="evidence" value="ECO:0007669"/>
    <property type="project" value="TreeGrafter"/>
</dbReference>
<keyword evidence="1" id="KW-0472">Membrane</keyword>
<keyword evidence="1" id="KW-0812">Transmembrane</keyword>
<evidence type="ECO:0000313" key="4">
    <source>
        <dbReference type="Proteomes" id="UP000271010"/>
    </source>
</evidence>